<evidence type="ECO:0000313" key="2">
    <source>
        <dbReference type="Proteomes" id="UP001239111"/>
    </source>
</evidence>
<sequence length="110" mass="12700">MGQKKVKKAERVKLNVVKATITFQDYLNCLFDGTSISREQRNIRSRLRVIYSELQYEVALSAHDDKRCLKSGEIDTLPRGHRDACTNEEEPVDESGAATWRLERTWWGVS</sequence>
<reference evidence="1" key="1">
    <citation type="submission" date="2023-04" db="EMBL/GenBank/DDBJ databases">
        <title>A chromosome-level genome assembly of the parasitoid wasp Eretmocerus hayati.</title>
        <authorList>
            <person name="Zhong Y."/>
            <person name="Liu S."/>
            <person name="Liu Y."/>
        </authorList>
    </citation>
    <scope>NUCLEOTIDE SEQUENCE</scope>
    <source>
        <strain evidence="1">ZJU_SS_LIU_2023</strain>
    </source>
</reference>
<comment type="caution">
    <text evidence="1">The sequence shown here is derived from an EMBL/GenBank/DDBJ whole genome shotgun (WGS) entry which is preliminary data.</text>
</comment>
<organism evidence="1 2">
    <name type="scientific">Eretmocerus hayati</name>
    <dbReference type="NCBI Taxonomy" id="131215"/>
    <lineage>
        <taxon>Eukaryota</taxon>
        <taxon>Metazoa</taxon>
        <taxon>Ecdysozoa</taxon>
        <taxon>Arthropoda</taxon>
        <taxon>Hexapoda</taxon>
        <taxon>Insecta</taxon>
        <taxon>Pterygota</taxon>
        <taxon>Neoptera</taxon>
        <taxon>Endopterygota</taxon>
        <taxon>Hymenoptera</taxon>
        <taxon>Apocrita</taxon>
        <taxon>Proctotrupomorpha</taxon>
        <taxon>Chalcidoidea</taxon>
        <taxon>Aphelinidae</taxon>
        <taxon>Aphelininae</taxon>
        <taxon>Eretmocerus</taxon>
    </lineage>
</organism>
<gene>
    <name evidence="1" type="ORF">QAD02_007692</name>
</gene>
<dbReference type="Proteomes" id="UP001239111">
    <property type="component" value="Chromosome 4"/>
</dbReference>
<protein>
    <submittedName>
        <fullName evidence="1">Uncharacterized protein</fullName>
    </submittedName>
</protein>
<evidence type="ECO:0000313" key="1">
    <source>
        <dbReference type="EMBL" id="KAJ8666030.1"/>
    </source>
</evidence>
<proteinExistence type="predicted"/>
<name>A0ACC2N8Q7_9HYME</name>
<accession>A0ACC2N8Q7</accession>
<dbReference type="EMBL" id="CM056744">
    <property type="protein sequence ID" value="KAJ8666030.1"/>
    <property type="molecule type" value="Genomic_DNA"/>
</dbReference>
<keyword evidence="2" id="KW-1185">Reference proteome</keyword>